<protein>
    <submittedName>
        <fullName evidence="7">Zinc finger CCCH domain-containing protein 36</fullName>
    </submittedName>
</protein>
<evidence type="ECO:0000256" key="2">
    <source>
        <dbReference type="ARBA" id="ARBA00022771"/>
    </source>
</evidence>
<evidence type="ECO:0000313" key="8">
    <source>
        <dbReference type="Proteomes" id="UP001412067"/>
    </source>
</evidence>
<dbReference type="PANTHER" id="PTHR36886">
    <property type="entry name" value="PROTEIN FRIGIDA-ESSENTIAL 1"/>
    <property type="match status" value="1"/>
</dbReference>
<evidence type="ECO:0000259" key="6">
    <source>
        <dbReference type="PROSITE" id="PS50103"/>
    </source>
</evidence>
<evidence type="ECO:0000256" key="5">
    <source>
        <dbReference type="SAM" id="MobiDB-lite"/>
    </source>
</evidence>
<keyword evidence="8" id="KW-1185">Reference proteome</keyword>
<organism evidence="7 8">
    <name type="scientific">Platanthera guangdongensis</name>
    <dbReference type="NCBI Taxonomy" id="2320717"/>
    <lineage>
        <taxon>Eukaryota</taxon>
        <taxon>Viridiplantae</taxon>
        <taxon>Streptophyta</taxon>
        <taxon>Embryophyta</taxon>
        <taxon>Tracheophyta</taxon>
        <taxon>Spermatophyta</taxon>
        <taxon>Magnoliopsida</taxon>
        <taxon>Liliopsida</taxon>
        <taxon>Asparagales</taxon>
        <taxon>Orchidaceae</taxon>
        <taxon>Orchidoideae</taxon>
        <taxon>Orchideae</taxon>
        <taxon>Orchidinae</taxon>
        <taxon>Platanthera</taxon>
    </lineage>
</organism>
<dbReference type="PROSITE" id="PS50103">
    <property type="entry name" value="ZF_C3H1"/>
    <property type="match status" value="1"/>
</dbReference>
<comment type="caution">
    <text evidence="7">The sequence shown here is derived from an EMBL/GenBank/DDBJ whole genome shotgun (WGS) entry which is preliminary data.</text>
</comment>
<keyword evidence="1 4" id="KW-0479">Metal-binding</keyword>
<reference evidence="7 8" key="1">
    <citation type="journal article" date="2022" name="Nat. Plants">
        <title>Genomes of leafy and leafless Platanthera orchids illuminate the evolution of mycoheterotrophy.</title>
        <authorList>
            <person name="Li M.H."/>
            <person name="Liu K.W."/>
            <person name="Li Z."/>
            <person name="Lu H.C."/>
            <person name="Ye Q.L."/>
            <person name="Zhang D."/>
            <person name="Wang J.Y."/>
            <person name="Li Y.F."/>
            <person name="Zhong Z.M."/>
            <person name="Liu X."/>
            <person name="Yu X."/>
            <person name="Liu D.K."/>
            <person name="Tu X.D."/>
            <person name="Liu B."/>
            <person name="Hao Y."/>
            <person name="Liao X.Y."/>
            <person name="Jiang Y.T."/>
            <person name="Sun W.H."/>
            <person name="Chen J."/>
            <person name="Chen Y.Q."/>
            <person name="Ai Y."/>
            <person name="Zhai J.W."/>
            <person name="Wu S.S."/>
            <person name="Zhou Z."/>
            <person name="Hsiao Y.Y."/>
            <person name="Wu W.L."/>
            <person name="Chen Y.Y."/>
            <person name="Lin Y.F."/>
            <person name="Hsu J.L."/>
            <person name="Li C.Y."/>
            <person name="Wang Z.W."/>
            <person name="Zhao X."/>
            <person name="Zhong W.Y."/>
            <person name="Ma X.K."/>
            <person name="Ma L."/>
            <person name="Huang J."/>
            <person name="Chen G.Z."/>
            <person name="Huang M.Z."/>
            <person name="Huang L."/>
            <person name="Peng D.H."/>
            <person name="Luo Y.B."/>
            <person name="Zou S.Q."/>
            <person name="Chen S.P."/>
            <person name="Lan S."/>
            <person name="Tsai W.C."/>
            <person name="Van de Peer Y."/>
            <person name="Liu Z.J."/>
        </authorList>
    </citation>
    <scope>NUCLEOTIDE SEQUENCE [LARGE SCALE GENOMIC DNA]</scope>
    <source>
        <strain evidence="7">Lor288</strain>
    </source>
</reference>
<feature type="zinc finger region" description="C3H1-type" evidence="4">
    <location>
        <begin position="456"/>
        <end position="483"/>
    </location>
</feature>
<feature type="domain" description="C3H1-type" evidence="6">
    <location>
        <begin position="456"/>
        <end position="483"/>
    </location>
</feature>
<gene>
    <name evidence="7" type="ORF">KSP40_PGU018979</name>
</gene>
<sequence length="1001" mass="111143">MTPQSVRSCDLIAQRPHDSTPLHQSLLIPPSQPSPTAGNPLDNSYCLPKLLSAASRPPILAFQQSPCSLKASLSSTEIARLPSLEPQPVSMIPVTHTQKFLPRFASLIPRPASPHKASIENEIRIWSHHHGIVDFRNYFNGSILTGHGCCLKESYGGQDINDLTFDQAAVLWHPLFSLIACRRPCLSPDDYHCCLLAADPSSRGYFSVRSVSSARCCLLLPWPLSASRLLAATANCLPTGQIVRSACSAFSLAAAPPYRDSKQSIPAQVTCSPLSRRCQSVNDLCTAVKLDVPGKDQHSVSTRDPKIFSTHSNKLNDASVSNDSSIVVKHIPSEESEIPDTLLGKTCKGIQLEKDISNEAPEHVKNVCLEAHGSHNSLNSDNVKSLQLLKNDLVVEGCAKREPEIVKYDVSEKIESHLDGKNDSEMLKKSIPTRGLTPQRRPRSSSPGSDPDRMNKRIASVCVFYARGWCIKGKSCKFLHQKDGDSVAELQVKEDSVDYNKKSDTLCTTGSKDAVEGAHVSSALLDSNPEVLLGSNSHLQRALVRTYGAGSHVPSNLHERYDMHTRGEFRKPVHFQPGCTSTQEEYRKPFGKMSYFESVLERQSDDALLSRRHMIDGKLLNDAPRDGSPYERTISRTHLVDAFAPESKHYLDNSSISSILHQKSNSPSTYGRTEGNGIRSARSYFPSQEPYNSHSLSGSLNSGFSGSFPLPQLDYRLPREGMTSTFESSRNTEYLDGHNSLDFDRRYHRDSSPNYLQSEQRNRIHHHNISGDWTSRQTNDQYNTWEPSRPFRPSLAIGTKSLSSPASQYDPILDSIEPSGTNARDNCFSTPQMTSFQDASFYPMKTDSWEGELAKNASLHDSNAHAASDIFFDSSKLDVGNSSLPNYEKVWNPDVLVDKSDIKEAELGSEWRNLDKNRNIKESKAYRIFHSALVDFVKELLKPYWRDGQVSKDSHKTIVKKSVEKVLSALQSHQVPSTQEAINQYLAGSKPKLLKLVDVSA</sequence>
<proteinExistence type="predicted"/>
<name>A0ABR2MCM6_9ASPA</name>
<feature type="region of interest" description="Disordered" evidence="5">
    <location>
        <begin position="20"/>
        <end position="39"/>
    </location>
</feature>
<dbReference type="InterPro" id="IPR052650">
    <property type="entry name" value="Zinc_finger_CCCH"/>
</dbReference>
<keyword evidence="3 4" id="KW-0862">Zinc</keyword>
<dbReference type="SUPFAM" id="SSF90229">
    <property type="entry name" value="CCCH zinc finger"/>
    <property type="match status" value="1"/>
</dbReference>
<keyword evidence="2 4" id="KW-0863">Zinc-finger</keyword>
<accession>A0ABR2MCM6</accession>
<evidence type="ECO:0000313" key="7">
    <source>
        <dbReference type="EMBL" id="KAK8961449.1"/>
    </source>
</evidence>
<dbReference type="PANTHER" id="PTHR36886:SF3">
    <property type="entry name" value="PROTEIN FRIGIDA-ESSENTIAL 1"/>
    <property type="match status" value="1"/>
</dbReference>
<dbReference type="InterPro" id="IPR057031">
    <property type="entry name" value="SFR19-like_C"/>
</dbReference>
<dbReference type="Proteomes" id="UP001412067">
    <property type="component" value="Unassembled WGS sequence"/>
</dbReference>
<dbReference type="InterPro" id="IPR036855">
    <property type="entry name" value="Znf_CCCH_sf"/>
</dbReference>
<evidence type="ECO:0000256" key="4">
    <source>
        <dbReference type="PROSITE-ProRule" id="PRU00723"/>
    </source>
</evidence>
<evidence type="ECO:0000256" key="3">
    <source>
        <dbReference type="ARBA" id="ARBA00022833"/>
    </source>
</evidence>
<feature type="compositionally biased region" description="Basic and acidic residues" evidence="5">
    <location>
        <begin position="417"/>
        <end position="428"/>
    </location>
</feature>
<dbReference type="InterPro" id="IPR000571">
    <property type="entry name" value="Znf_CCCH"/>
</dbReference>
<dbReference type="Gene3D" id="4.10.1000.10">
    <property type="entry name" value="Zinc finger, CCCH-type"/>
    <property type="match status" value="1"/>
</dbReference>
<evidence type="ECO:0000256" key="1">
    <source>
        <dbReference type="ARBA" id="ARBA00022723"/>
    </source>
</evidence>
<dbReference type="Pfam" id="PF23030">
    <property type="entry name" value="SCAF11-like_C"/>
    <property type="match status" value="1"/>
</dbReference>
<dbReference type="EMBL" id="JBBWWR010000009">
    <property type="protein sequence ID" value="KAK8961449.1"/>
    <property type="molecule type" value="Genomic_DNA"/>
</dbReference>
<feature type="region of interest" description="Disordered" evidence="5">
    <location>
        <begin position="417"/>
        <end position="453"/>
    </location>
</feature>